<organism evidence="7 8">
    <name type="scientific">Amycolatopsis viridis</name>
    <dbReference type="NCBI Taxonomy" id="185678"/>
    <lineage>
        <taxon>Bacteria</taxon>
        <taxon>Bacillati</taxon>
        <taxon>Actinomycetota</taxon>
        <taxon>Actinomycetes</taxon>
        <taxon>Pseudonocardiales</taxon>
        <taxon>Pseudonocardiaceae</taxon>
        <taxon>Amycolatopsis</taxon>
    </lineage>
</organism>
<accession>A0ABX0SV24</accession>
<dbReference type="InterPro" id="IPR003593">
    <property type="entry name" value="AAA+_ATPase"/>
</dbReference>
<dbReference type="InterPro" id="IPR017871">
    <property type="entry name" value="ABC_transporter-like_CS"/>
</dbReference>
<dbReference type="GO" id="GO:0005524">
    <property type="term" value="F:ATP binding"/>
    <property type="evidence" value="ECO:0007669"/>
    <property type="project" value="UniProtKB-KW"/>
</dbReference>
<protein>
    <submittedName>
        <fullName evidence="7">Branched-chain amino acid transport system ATP-binding protein</fullName>
    </submittedName>
</protein>
<keyword evidence="5" id="KW-0029">Amino-acid transport</keyword>
<evidence type="ECO:0000313" key="7">
    <source>
        <dbReference type="EMBL" id="NIH80823.1"/>
    </source>
</evidence>
<keyword evidence="3" id="KW-0547">Nucleotide-binding</keyword>
<evidence type="ECO:0000256" key="5">
    <source>
        <dbReference type="ARBA" id="ARBA00022970"/>
    </source>
</evidence>
<reference evidence="7 8" key="1">
    <citation type="submission" date="2020-03" db="EMBL/GenBank/DDBJ databases">
        <title>Sequencing the genomes of 1000 actinobacteria strains.</title>
        <authorList>
            <person name="Klenk H.-P."/>
        </authorList>
    </citation>
    <scope>NUCLEOTIDE SEQUENCE [LARGE SCALE GENOMIC DNA]</scope>
    <source>
        <strain evidence="7 8">DSM 45668</strain>
    </source>
</reference>
<evidence type="ECO:0000256" key="4">
    <source>
        <dbReference type="ARBA" id="ARBA00022840"/>
    </source>
</evidence>
<dbReference type="RefSeq" id="WP_167115648.1">
    <property type="nucleotide sequence ID" value="NZ_JAANOU010000001.1"/>
</dbReference>
<dbReference type="SUPFAM" id="SSF52540">
    <property type="entry name" value="P-loop containing nucleoside triphosphate hydrolases"/>
    <property type="match status" value="1"/>
</dbReference>
<dbReference type="Pfam" id="PF00005">
    <property type="entry name" value="ABC_tran"/>
    <property type="match status" value="1"/>
</dbReference>
<name>A0ABX0SV24_9PSEU</name>
<dbReference type="PROSITE" id="PS00211">
    <property type="entry name" value="ABC_TRANSPORTER_1"/>
    <property type="match status" value="1"/>
</dbReference>
<keyword evidence="4 7" id="KW-0067">ATP-binding</keyword>
<keyword evidence="2" id="KW-0813">Transport</keyword>
<dbReference type="Gene3D" id="3.40.50.300">
    <property type="entry name" value="P-loop containing nucleotide triphosphate hydrolases"/>
    <property type="match status" value="1"/>
</dbReference>
<gene>
    <name evidence="7" type="ORF">FHX46_003353</name>
</gene>
<dbReference type="Proteomes" id="UP000754495">
    <property type="component" value="Unassembled WGS sequence"/>
</dbReference>
<feature type="domain" description="ABC transporter" evidence="6">
    <location>
        <begin position="8"/>
        <end position="241"/>
    </location>
</feature>
<dbReference type="InterPro" id="IPR027417">
    <property type="entry name" value="P-loop_NTPase"/>
</dbReference>
<dbReference type="PANTHER" id="PTHR43820:SF4">
    <property type="entry name" value="HIGH-AFFINITY BRANCHED-CHAIN AMINO ACID TRANSPORT ATP-BINDING PROTEIN LIVF"/>
    <property type="match status" value="1"/>
</dbReference>
<dbReference type="InterPro" id="IPR003439">
    <property type="entry name" value="ABC_transporter-like_ATP-bd"/>
</dbReference>
<dbReference type="EMBL" id="JAANOU010000001">
    <property type="protein sequence ID" value="NIH80823.1"/>
    <property type="molecule type" value="Genomic_DNA"/>
</dbReference>
<dbReference type="SMART" id="SM00382">
    <property type="entry name" value="AAA"/>
    <property type="match status" value="1"/>
</dbReference>
<evidence type="ECO:0000259" key="6">
    <source>
        <dbReference type="PROSITE" id="PS50893"/>
    </source>
</evidence>
<dbReference type="InterPro" id="IPR052156">
    <property type="entry name" value="BCAA_Transport_ATP-bd_LivF"/>
</dbReference>
<proteinExistence type="inferred from homology"/>
<dbReference type="PANTHER" id="PTHR43820">
    <property type="entry name" value="HIGH-AFFINITY BRANCHED-CHAIN AMINO ACID TRANSPORT ATP-BINDING PROTEIN LIVF"/>
    <property type="match status" value="1"/>
</dbReference>
<evidence type="ECO:0000256" key="1">
    <source>
        <dbReference type="ARBA" id="ARBA00005417"/>
    </source>
</evidence>
<dbReference type="PROSITE" id="PS50893">
    <property type="entry name" value="ABC_TRANSPORTER_2"/>
    <property type="match status" value="1"/>
</dbReference>
<comment type="caution">
    <text evidence="7">The sequence shown here is derived from an EMBL/GenBank/DDBJ whole genome shotgun (WGS) entry which is preliminary data.</text>
</comment>
<evidence type="ECO:0000256" key="3">
    <source>
        <dbReference type="ARBA" id="ARBA00022741"/>
    </source>
</evidence>
<sequence>MTTAEPVLRVRNLATGYGDLRVVWDVSFDVYPGQLTVLLGRNGAGKTTTLRAVSGLNKVTGGTVTLSGEDVTKAAPHQRVRRGMAYVQEGKRVFHSLTVEQNLVMGGYTRRMSRSALVREAGWIYELFPVLGQKRGLPAGSMSGGQQQMLAIGQALMANPSLLLLDEPSGGLAPVIVNEVMARVAELKETGLAIVLVEQAVEASVRVADHVVVLDMGRLVLSSPAAELTDLDRLRNAYFGRVPAE</sequence>
<evidence type="ECO:0000256" key="2">
    <source>
        <dbReference type="ARBA" id="ARBA00022448"/>
    </source>
</evidence>
<evidence type="ECO:0000313" key="8">
    <source>
        <dbReference type="Proteomes" id="UP000754495"/>
    </source>
</evidence>
<keyword evidence="8" id="KW-1185">Reference proteome</keyword>
<comment type="similarity">
    <text evidence="1">Belongs to the ABC transporter superfamily.</text>
</comment>
<dbReference type="CDD" id="cd03224">
    <property type="entry name" value="ABC_TM1139_LivF_branched"/>
    <property type="match status" value="1"/>
</dbReference>